<feature type="domain" description="Putative restriction endonuclease" evidence="1">
    <location>
        <begin position="40"/>
        <end position="201"/>
    </location>
</feature>
<gene>
    <name evidence="2" type="ORF">BGE01nite_18560</name>
</gene>
<evidence type="ECO:0000259" key="1">
    <source>
        <dbReference type="Pfam" id="PF05685"/>
    </source>
</evidence>
<dbReference type="Proteomes" id="UP000321577">
    <property type="component" value="Unassembled WGS sequence"/>
</dbReference>
<dbReference type="PANTHER" id="PTHR34107">
    <property type="entry name" value="SLL0198 PROTEIN-RELATED"/>
    <property type="match status" value="1"/>
</dbReference>
<dbReference type="InterPro" id="IPR011335">
    <property type="entry name" value="Restrct_endonuc-II-like"/>
</dbReference>
<dbReference type="SUPFAM" id="SSF52980">
    <property type="entry name" value="Restriction endonuclease-like"/>
    <property type="match status" value="1"/>
</dbReference>
<dbReference type="RefSeq" id="WP_146850160.1">
    <property type="nucleotide sequence ID" value="NZ_BKAG01000010.1"/>
</dbReference>
<dbReference type="InterPro" id="IPR012296">
    <property type="entry name" value="Nuclease_put_TT1808"/>
</dbReference>
<dbReference type="CDD" id="cd06260">
    <property type="entry name" value="DUF820-like"/>
    <property type="match status" value="1"/>
</dbReference>
<evidence type="ECO:0000313" key="3">
    <source>
        <dbReference type="Proteomes" id="UP000321577"/>
    </source>
</evidence>
<dbReference type="Gene3D" id="3.90.1570.10">
    <property type="entry name" value="tt1808, chain A"/>
    <property type="match status" value="1"/>
</dbReference>
<proteinExistence type="predicted"/>
<reference evidence="2 3" key="1">
    <citation type="submission" date="2019-07" db="EMBL/GenBank/DDBJ databases">
        <title>Whole genome shotgun sequence of Brevifollis gellanilyticus NBRC 108608.</title>
        <authorList>
            <person name="Hosoyama A."/>
            <person name="Uohara A."/>
            <person name="Ohji S."/>
            <person name="Ichikawa N."/>
        </authorList>
    </citation>
    <scope>NUCLEOTIDE SEQUENCE [LARGE SCALE GENOMIC DNA]</scope>
    <source>
        <strain evidence="2 3">NBRC 108608</strain>
    </source>
</reference>
<dbReference type="InterPro" id="IPR008538">
    <property type="entry name" value="Uma2"/>
</dbReference>
<sequence length="222" mass="25471">MTSPLLDALIGSPILPELIQEAQRVFEKERLLREKFYADITPEHKWEFIQGEVVMHSPALNRHPMATKRLFKLLDSHVQVLNLGLVHMEKAMTCFPRNDYEPDIMFFGLVKFALIHADTLKFPIPDLIVEVPSPSTEHRDRGIKFQDYALHGVEEYWIIDPVAETVELHRLPKGADVYPEVEKQPDGMLSSEVVPGFQIPVRAIFDEDENARSMKAIWSAKS</sequence>
<dbReference type="OrthoDB" id="9808428at2"/>
<name>A0A512M764_9BACT</name>
<protein>
    <recommendedName>
        <fullName evidence="1">Putative restriction endonuclease domain-containing protein</fullName>
    </recommendedName>
</protein>
<dbReference type="EMBL" id="BKAG01000010">
    <property type="protein sequence ID" value="GEP42565.1"/>
    <property type="molecule type" value="Genomic_DNA"/>
</dbReference>
<dbReference type="AlphaFoldDB" id="A0A512M764"/>
<comment type="caution">
    <text evidence="2">The sequence shown here is derived from an EMBL/GenBank/DDBJ whole genome shotgun (WGS) entry which is preliminary data.</text>
</comment>
<keyword evidence="3" id="KW-1185">Reference proteome</keyword>
<evidence type="ECO:0000313" key="2">
    <source>
        <dbReference type="EMBL" id="GEP42565.1"/>
    </source>
</evidence>
<dbReference type="Pfam" id="PF05685">
    <property type="entry name" value="Uma2"/>
    <property type="match status" value="1"/>
</dbReference>
<organism evidence="2 3">
    <name type="scientific">Brevifollis gellanilyticus</name>
    <dbReference type="NCBI Taxonomy" id="748831"/>
    <lineage>
        <taxon>Bacteria</taxon>
        <taxon>Pseudomonadati</taxon>
        <taxon>Verrucomicrobiota</taxon>
        <taxon>Verrucomicrobiia</taxon>
        <taxon>Verrucomicrobiales</taxon>
        <taxon>Verrucomicrobiaceae</taxon>
    </lineage>
</organism>
<dbReference type="PANTHER" id="PTHR34107:SF4">
    <property type="entry name" value="SLL1222 PROTEIN"/>
    <property type="match status" value="1"/>
</dbReference>
<accession>A0A512M764</accession>